<dbReference type="InterPro" id="IPR044890">
    <property type="entry name" value="TMEM14_sf"/>
</dbReference>
<dbReference type="Gene3D" id="1.20.1280.50">
    <property type="match status" value="2"/>
</dbReference>
<dbReference type="PANTHER" id="PTHR31672:SF13">
    <property type="entry name" value="F-BOX PROTEIN CPR30-LIKE"/>
    <property type="match status" value="1"/>
</dbReference>
<comment type="subcellular location">
    <subcellularLocation>
        <location evidence="1">Membrane</location>
    </subcellularLocation>
</comment>
<evidence type="ECO:0000259" key="7">
    <source>
        <dbReference type="SMART" id="SM00256"/>
    </source>
</evidence>
<dbReference type="GO" id="GO:0016020">
    <property type="term" value="C:membrane"/>
    <property type="evidence" value="ECO:0007669"/>
    <property type="project" value="UniProtKB-SubCell"/>
</dbReference>
<keyword evidence="4" id="KW-1133">Transmembrane helix</keyword>
<dbReference type="NCBIfam" id="TIGR01640">
    <property type="entry name" value="F_box_assoc_1"/>
    <property type="match status" value="2"/>
</dbReference>
<dbReference type="Proteomes" id="UP000095767">
    <property type="component" value="Unassembled WGS sequence"/>
</dbReference>
<dbReference type="Pfam" id="PF08268">
    <property type="entry name" value="FBA_3"/>
    <property type="match status" value="2"/>
</dbReference>
<sequence>MALALATTTPLAHLAPPPISGSQSSLLLLPRRQSPAPVSLSLRSRLVAAVSTKEPELGGGGSEGGDGAGGTGGGGGDSDPKEGGPEGEGEGEEEKMGQGLSMSQKLTLAYAALVGAGGVMGYMKSGSQKSLAAGGISALVLYFVHTQLPVRPVFASSIGLGISAALLSVMGSRFKKSGKIFPAGVVSLVSLARSQSFASFPSFPPHPPQKKPASVPHLLQTLPRRAVTPPPVSSAPPARATSKPGASGMEEEAPPAPTADGNQGAPVLPPEVITEILARLPAKSVGRFRCVSRAWCAMLSTAYFVDLHVRSANRPDHPRLLLTAVGSSDYDYHLHSWRPGGAVEKLMADDFSDGMIVPVTKPCRGLVLVRGTGYGGYFVCNPSTGDVLALPDSEAPMKMILRVKLFQPHPPPFFFEVSYGLGYCTMRKEFKVVRLFCNPKFETGTAKSTHCEVFVLDSPAYWRPTAEQPPLHWVEEEKPAVFLNGYLHFLCHDGGIVTLSISDETFGSLPPPSGFKDAASVMTELDGFLCLCYREPDSGGLYHVLVLRDYKETRWETLCCIDQTTWPEPERMLLDSLWMAPLGIYFSDGGQKIMFGTGACKVFVVNVDGNAPQILFTPDDTIIGSCEFYDNIPALGIYEESLVPVGRTIEEIISSSPTAESWFDILKWLPARSVLELSLVCREWRAMVMTDHFIQSHVIHANLNKRPRIMFIMDPRFGMYEDLEKFTDGHVPHLISELVCSQPVHGLNVGSCAFWDFICNPVIGYCEHISFDDNDGTFFAGRIGLGYDSEINKHVMVHITYKEKNLETRYYELQCKMRYVNHEQWRPIDPPPRPVAATTPTFVNGKIYWMVEPNLGPVSATCETVAFDVQTQEFEVLQGPPCSHDCGDMTILQLQGALCVACSDRSVNTIDVWMMEDCGLWLLKYHIQLKKFLPDYLSENTTPLAVDPKDGRILLNAGWSLGYYDPKTAEIETIYTQNIPEHGFKFCPIICHESLVWPFSPS</sequence>
<keyword evidence="9" id="KW-1185">Reference proteome</keyword>
<dbReference type="STRING" id="888268.A0A1E5V1D8"/>
<dbReference type="InterPro" id="IPR050796">
    <property type="entry name" value="SCF_F-box_component"/>
</dbReference>
<dbReference type="InterPro" id="IPR005349">
    <property type="entry name" value="TMEM14"/>
</dbReference>
<feature type="region of interest" description="Disordered" evidence="6">
    <location>
        <begin position="225"/>
        <end position="265"/>
    </location>
</feature>
<reference evidence="8 9" key="1">
    <citation type="submission" date="2016-09" db="EMBL/GenBank/DDBJ databases">
        <title>The draft genome of Dichanthelium oligosanthes: A C3 panicoid grass species.</title>
        <authorList>
            <person name="Studer A.J."/>
            <person name="Schnable J.C."/>
            <person name="Brutnell T.P."/>
        </authorList>
    </citation>
    <scope>NUCLEOTIDE SEQUENCE [LARGE SCALE GENOMIC DNA]</scope>
    <source>
        <strain evidence="9">cv. Kellogg 1175</strain>
        <tissue evidence="8">Leaf</tissue>
    </source>
</reference>
<dbReference type="OrthoDB" id="597540at2759"/>
<evidence type="ECO:0000256" key="4">
    <source>
        <dbReference type="ARBA" id="ARBA00022989"/>
    </source>
</evidence>
<dbReference type="InterPro" id="IPR036047">
    <property type="entry name" value="F-box-like_dom_sf"/>
</dbReference>
<evidence type="ECO:0000256" key="3">
    <source>
        <dbReference type="ARBA" id="ARBA00022692"/>
    </source>
</evidence>
<keyword evidence="3" id="KW-0812">Transmembrane</keyword>
<dbReference type="Gene3D" id="1.10.10.1740">
    <property type="entry name" value="Transmembrane protein 14-like"/>
    <property type="match status" value="1"/>
</dbReference>
<feature type="region of interest" description="Disordered" evidence="6">
    <location>
        <begin position="1"/>
        <end position="26"/>
    </location>
</feature>
<dbReference type="SMART" id="SM00256">
    <property type="entry name" value="FBOX"/>
    <property type="match status" value="2"/>
</dbReference>
<evidence type="ECO:0000256" key="2">
    <source>
        <dbReference type="ARBA" id="ARBA00007590"/>
    </source>
</evidence>
<comment type="caution">
    <text evidence="8">The sequence shown here is derived from an EMBL/GenBank/DDBJ whole genome shotgun (WGS) entry which is preliminary data.</text>
</comment>
<dbReference type="Pfam" id="PF03647">
    <property type="entry name" value="Tmemb_14"/>
    <property type="match status" value="1"/>
</dbReference>
<dbReference type="PANTHER" id="PTHR31672">
    <property type="entry name" value="BNACNNG10540D PROTEIN"/>
    <property type="match status" value="1"/>
</dbReference>
<comment type="similarity">
    <text evidence="2">Belongs to the TMEM14 family.</text>
</comment>
<evidence type="ECO:0000313" key="9">
    <source>
        <dbReference type="Proteomes" id="UP000095767"/>
    </source>
</evidence>
<dbReference type="Pfam" id="PF00646">
    <property type="entry name" value="F-box"/>
    <property type="match status" value="2"/>
</dbReference>
<feature type="region of interest" description="Disordered" evidence="6">
    <location>
        <begin position="51"/>
        <end position="99"/>
    </location>
</feature>
<evidence type="ECO:0000256" key="6">
    <source>
        <dbReference type="SAM" id="MobiDB-lite"/>
    </source>
</evidence>
<feature type="domain" description="F-box" evidence="7">
    <location>
        <begin position="660"/>
        <end position="697"/>
    </location>
</feature>
<evidence type="ECO:0000256" key="5">
    <source>
        <dbReference type="ARBA" id="ARBA00023136"/>
    </source>
</evidence>
<feature type="compositionally biased region" description="Gly residues" evidence="6">
    <location>
        <begin position="57"/>
        <end position="77"/>
    </location>
</feature>
<dbReference type="CDD" id="cd22157">
    <property type="entry name" value="F-box_AtFBW1-like"/>
    <property type="match status" value="1"/>
</dbReference>
<accession>A0A1E5V1D8</accession>
<dbReference type="EMBL" id="LWDX02054996">
    <property type="protein sequence ID" value="OEL18959.1"/>
    <property type="molecule type" value="Genomic_DNA"/>
</dbReference>
<dbReference type="AlphaFoldDB" id="A0A1E5V1D8"/>
<evidence type="ECO:0000256" key="1">
    <source>
        <dbReference type="ARBA" id="ARBA00004370"/>
    </source>
</evidence>
<organism evidence="8 9">
    <name type="scientific">Dichanthelium oligosanthes</name>
    <dbReference type="NCBI Taxonomy" id="888268"/>
    <lineage>
        <taxon>Eukaryota</taxon>
        <taxon>Viridiplantae</taxon>
        <taxon>Streptophyta</taxon>
        <taxon>Embryophyta</taxon>
        <taxon>Tracheophyta</taxon>
        <taxon>Spermatophyta</taxon>
        <taxon>Magnoliopsida</taxon>
        <taxon>Liliopsida</taxon>
        <taxon>Poales</taxon>
        <taxon>Poaceae</taxon>
        <taxon>PACMAD clade</taxon>
        <taxon>Panicoideae</taxon>
        <taxon>Panicodae</taxon>
        <taxon>Paniceae</taxon>
        <taxon>Dichantheliinae</taxon>
        <taxon>Dichanthelium</taxon>
    </lineage>
</organism>
<dbReference type="SUPFAM" id="SSF81383">
    <property type="entry name" value="F-box domain"/>
    <property type="match status" value="2"/>
</dbReference>
<dbReference type="InterPro" id="IPR017451">
    <property type="entry name" value="F-box-assoc_interact_dom"/>
</dbReference>
<dbReference type="InterPro" id="IPR013187">
    <property type="entry name" value="F-box-assoc_dom_typ3"/>
</dbReference>
<dbReference type="InterPro" id="IPR001810">
    <property type="entry name" value="F-box_dom"/>
</dbReference>
<name>A0A1E5V1D8_9POAL</name>
<proteinExistence type="inferred from homology"/>
<feature type="domain" description="F-box" evidence="7">
    <location>
        <begin position="268"/>
        <end position="307"/>
    </location>
</feature>
<keyword evidence="5" id="KW-0472">Membrane</keyword>
<protein>
    <recommendedName>
        <fullName evidence="7">F-box domain-containing protein</fullName>
    </recommendedName>
</protein>
<evidence type="ECO:0000313" key="8">
    <source>
        <dbReference type="EMBL" id="OEL18959.1"/>
    </source>
</evidence>
<gene>
    <name evidence="8" type="ORF">BAE44_0020020</name>
</gene>